<dbReference type="Gene3D" id="3.20.180.10">
    <property type="entry name" value="PNP-oxidase-like"/>
    <property type="match status" value="1"/>
</dbReference>
<evidence type="ECO:0000259" key="2">
    <source>
        <dbReference type="Pfam" id="PF10615"/>
    </source>
</evidence>
<feature type="domain" description="DUF2470" evidence="2">
    <location>
        <begin position="184"/>
        <end position="257"/>
    </location>
</feature>
<gene>
    <name evidence="4" type="ordered locus">AciX8_2241</name>
</gene>
<protein>
    <submittedName>
        <fullName evidence="4">Uncharacterized protein</fullName>
    </submittedName>
</protein>
<accession>G8NVH8</accession>
<dbReference type="InterPro" id="IPR055343">
    <property type="entry name" value="CREG_beta-barrel"/>
</dbReference>
<dbReference type="EMBL" id="CP003130">
    <property type="protein sequence ID" value="AEU36559.1"/>
    <property type="molecule type" value="Genomic_DNA"/>
</dbReference>
<dbReference type="PANTHER" id="PTHR13343">
    <property type="entry name" value="CREG1 PROTEIN"/>
    <property type="match status" value="1"/>
</dbReference>
<organism evidence="4 5">
    <name type="scientific">Granulicella mallensis (strain ATCC BAA-1857 / DSM 23137 / MP5ACTX8)</name>
    <dbReference type="NCBI Taxonomy" id="682795"/>
    <lineage>
        <taxon>Bacteria</taxon>
        <taxon>Pseudomonadati</taxon>
        <taxon>Acidobacteriota</taxon>
        <taxon>Terriglobia</taxon>
        <taxon>Terriglobales</taxon>
        <taxon>Acidobacteriaceae</taxon>
        <taxon>Granulicella</taxon>
    </lineage>
</organism>
<dbReference type="HOGENOM" id="CLU_053419_1_1_0"/>
<sequence length="265" mass="29180">MPTTEINSPRKHAYTDPGAPQLPEPTYAERVRTLVSLSTIATLSTVSLKRAGYPFGSLMPYAIDGSGRPIFLISNMAMHTQNLQADPRASLFVGQAGEGDPLGTARATLVGDVLPISDEEIGDAREIYLSRYENSRSWVGFKDFGFYRLHPLDIYYVGGFGVMGWVTAEDYTSAKIDPLAESAPRILGHMNADHISAMILLAKVHAELYATEATMTAVDRLGFHLRLKTAEGMKGTRINFLREVQTADETRKVLVEMVRAAEEKI</sequence>
<dbReference type="InterPro" id="IPR019595">
    <property type="entry name" value="DUF2470"/>
</dbReference>
<dbReference type="OrthoDB" id="9776211at2"/>
<evidence type="ECO:0000259" key="3">
    <source>
        <dbReference type="Pfam" id="PF13883"/>
    </source>
</evidence>
<reference evidence="4 5" key="1">
    <citation type="submission" date="2011-11" db="EMBL/GenBank/DDBJ databases">
        <title>Complete sequence of Granulicella mallensis MP5ACTX8.</title>
        <authorList>
            <consortium name="US DOE Joint Genome Institute"/>
            <person name="Lucas S."/>
            <person name="Copeland A."/>
            <person name="Lapidus A."/>
            <person name="Cheng J.-F."/>
            <person name="Goodwin L."/>
            <person name="Pitluck S."/>
            <person name="Peters L."/>
            <person name="Lu M."/>
            <person name="Detter J.C."/>
            <person name="Han C."/>
            <person name="Tapia R."/>
            <person name="Land M."/>
            <person name="Hauser L."/>
            <person name="Kyrpides N."/>
            <person name="Ivanova N."/>
            <person name="Mikhailova N."/>
            <person name="Pagani I."/>
            <person name="Rawat S."/>
            <person name="Mannisto M."/>
            <person name="Haggblom M."/>
            <person name="Woyke T."/>
        </authorList>
    </citation>
    <scope>NUCLEOTIDE SEQUENCE [LARGE SCALE GENOMIC DNA]</scope>
    <source>
        <strain evidence="5">ATCC BAA-1857 / DSM 23137 / MP5ACTX8</strain>
    </source>
</reference>
<dbReference type="STRING" id="682795.AciX8_2241"/>
<dbReference type="Pfam" id="PF10615">
    <property type="entry name" value="DUF2470"/>
    <property type="match status" value="1"/>
</dbReference>
<dbReference type="KEGG" id="gma:AciX8_2241"/>
<feature type="region of interest" description="Disordered" evidence="1">
    <location>
        <begin position="1"/>
        <end position="23"/>
    </location>
</feature>
<dbReference type="Proteomes" id="UP000007113">
    <property type="component" value="Chromosome"/>
</dbReference>
<proteinExistence type="predicted"/>
<dbReference type="RefSeq" id="WP_014265437.1">
    <property type="nucleotide sequence ID" value="NC_016631.1"/>
</dbReference>
<feature type="domain" description="CREG-like beta-barrel" evidence="3">
    <location>
        <begin position="26"/>
        <end position="172"/>
    </location>
</feature>
<dbReference type="InterPro" id="IPR012349">
    <property type="entry name" value="Split_barrel_FMN-bd"/>
</dbReference>
<keyword evidence="5" id="KW-1185">Reference proteome</keyword>
<dbReference type="SUPFAM" id="SSF50475">
    <property type="entry name" value="FMN-binding split barrel"/>
    <property type="match status" value="1"/>
</dbReference>
<dbReference type="eggNOG" id="COG0748">
    <property type="taxonomic scope" value="Bacteria"/>
</dbReference>
<dbReference type="InterPro" id="IPR037119">
    <property type="entry name" value="Haem_oxidase_HugZ-like_sf"/>
</dbReference>
<dbReference type="PANTHER" id="PTHR13343:SF24">
    <property type="entry name" value="OS07G0573800 PROTEIN"/>
    <property type="match status" value="1"/>
</dbReference>
<dbReference type="Pfam" id="PF13883">
    <property type="entry name" value="CREG_beta-barrel"/>
    <property type="match status" value="1"/>
</dbReference>
<evidence type="ECO:0000256" key="1">
    <source>
        <dbReference type="SAM" id="MobiDB-lite"/>
    </source>
</evidence>
<evidence type="ECO:0000313" key="5">
    <source>
        <dbReference type="Proteomes" id="UP000007113"/>
    </source>
</evidence>
<evidence type="ECO:0000313" key="4">
    <source>
        <dbReference type="EMBL" id="AEU36559.1"/>
    </source>
</evidence>
<dbReference type="Gene3D" id="2.30.110.10">
    <property type="entry name" value="Electron Transport, Fmn-binding Protein, Chain A"/>
    <property type="match status" value="1"/>
</dbReference>
<dbReference type="GO" id="GO:0005737">
    <property type="term" value="C:cytoplasm"/>
    <property type="evidence" value="ECO:0007669"/>
    <property type="project" value="UniProtKB-ARBA"/>
</dbReference>
<dbReference type="AlphaFoldDB" id="G8NVH8"/>
<name>G8NVH8_GRAMM</name>